<evidence type="ECO:0000313" key="1">
    <source>
        <dbReference type="EMBL" id="MEL0629791.1"/>
    </source>
</evidence>
<dbReference type="EMBL" id="JBAKAZ010000030">
    <property type="protein sequence ID" value="MEL0629791.1"/>
    <property type="molecule type" value="Genomic_DNA"/>
</dbReference>
<name>A0ABU9GR95_9GAMM</name>
<reference evidence="1 2" key="1">
    <citation type="submission" date="2024-02" db="EMBL/GenBank/DDBJ databases">
        <title>Bacteria isolated from the canopy kelp, Nereocystis luetkeana.</title>
        <authorList>
            <person name="Pfister C.A."/>
            <person name="Younker I.T."/>
            <person name="Light S.H."/>
        </authorList>
    </citation>
    <scope>NUCLEOTIDE SEQUENCE [LARGE SCALE GENOMIC DNA]</scope>
    <source>
        <strain evidence="1 2">TI.1.05</strain>
    </source>
</reference>
<dbReference type="PANTHER" id="PTHR37560:SF2">
    <property type="entry name" value="DUF711 DOMAIN-CONTAINING PROTEIN"/>
    <property type="match status" value="1"/>
</dbReference>
<sequence>MICDVITNNVNADSTDTSEKIMEYPEILSDKNLCKVRTITTFIELDFDQSKWPALIKKANAFCQTLAHDFKENGYTVQSVRIVTNAFSEYIDTTSLATAQQDLRALKKLLDESQQSGIRFRFAIGEATTVEQLSLIPELIKEFGDLCNVCVNIENDPYSVLDDSMIQAATKAVNKISQITPRGEGNFNFTVNFNCDPLIPYFPASYSRKETKNQFVIGLETPDLLVAALRRFHQVNPVLDHKQQMHGYFTLLSAQLQFHIDQLHTIIKANHLQQGFEFAGVDSSAAPSKNCASMADVYTLLGVEHFGAAGTVEASALLTRVFKSIKRVPLVGFSGLMLALTEDTGLAQGSQFGHFDIRVLLTYSSVCGIGLDTVPIPGDTAIDKIAALMRDTGTMAFRLNKPLTVRLFPVPGLQAGDLTAFESDDLCNCNVLAVP</sequence>
<comment type="caution">
    <text evidence="1">The sequence shown here is derived from an EMBL/GenBank/DDBJ whole genome shotgun (WGS) entry which is preliminary data.</text>
</comment>
<dbReference type="InterPro" id="IPR007841">
    <property type="entry name" value="UPF0210"/>
</dbReference>
<keyword evidence="2" id="KW-1185">Reference proteome</keyword>
<gene>
    <name evidence="1" type="ORF">V6256_09230</name>
</gene>
<dbReference type="PANTHER" id="PTHR37560">
    <property type="entry name" value="UPF0210 PROTEIN SPR0218"/>
    <property type="match status" value="1"/>
</dbReference>
<evidence type="ECO:0000313" key="2">
    <source>
        <dbReference type="Proteomes" id="UP001369082"/>
    </source>
</evidence>
<proteinExistence type="predicted"/>
<dbReference type="Proteomes" id="UP001369082">
    <property type="component" value="Unassembled WGS sequence"/>
</dbReference>
<dbReference type="Pfam" id="PF05167">
    <property type="entry name" value="DUF711"/>
    <property type="match status" value="1"/>
</dbReference>
<dbReference type="Gene3D" id="3.20.70.20">
    <property type="match status" value="1"/>
</dbReference>
<protein>
    <submittedName>
        <fullName evidence="1">DUF711 family protein</fullName>
    </submittedName>
</protein>
<dbReference type="RefSeq" id="WP_341597924.1">
    <property type="nucleotide sequence ID" value="NZ_JBAKAZ010000030.1"/>
</dbReference>
<dbReference type="SUPFAM" id="SSF51998">
    <property type="entry name" value="PFL-like glycyl radical enzymes"/>
    <property type="match status" value="1"/>
</dbReference>
<accession>A0ABU9GR95</accession>
<organism evidence="1 2">
    <name type="scientific">Psychromonas aquatilis</name>
    <dbReference type="NCBI Taxonomy" id="2005072"/>
    <lineage>
        <taxon>Bacteria</taxon>
        <taxon>Pseudomonadati</taxon>
        <taxon>Pseudomonadota</taxon>
        <taxon>Gammaproteobacteria</taxon>
        <taxon>Alteromonadales</taxon>
        <taxon>Psychromonadaceae</taxon>
        <taxon>Psychromonas</taxon>
    </lineage>
</organism>